<dbReference type="GO" id="GO:0098552">
    <property type="term" value="C:side of membrane"/>
    <property type="evidence" value="ECO:0007669"/>
    <property type="project" value="UniProtKB-KW"/>
</dbReference>
<evidence type="ECO:0000256" key="10">
    <source>
        <dbReference type="ARBA" id="ARBA00023316"/>
    </source>
</evidence>
<keyword evidence="4" id="KW-0336">GPI-anchor</keyword>
<gene>
    <name evidence="16" type="ORF">BT62DRAFT_887983</name>
</gene>
<dbReference type="EC" id="3.5.1.41" evidence="12"/>
<dbReference type="GeneID" id="66105240"/>
<dbReference type="Pfam" id="PF01522">
    <property type="entry name" value="Polysacc_deac_1"/>
    <property type="match status" value="1"/>
</dbReference>
<proteinExistence type="predicted"/>
<keyword evidence="5" id="KW-0146">Chitin degradation</keyword>
<reference evidence="16" key="1">
    <citation type="submission" date="2020-11" db="EMBL/GenBank/DDBJ databases">
        <title>Adaptations for nitrogen fixation in a non-lichenized fungal sporocarp promotes dispersal by wood-feeding termites.</title>
        <authorList>
            <consortium name="DOE Joint Genome Institute"/>
            <person name="Koch R.A."/>
            <person name="Yoon G."/>
            <person name="Arayal U."/>
            <person name="Lail K."/>
            <person name="Amirebrahimi M."/>
            <person name="Labutti K."/>
            <person name="Lipzen A."/>
            <person name="Riley R."/>
            <person name="Barry K."/>
            <person name="Henrissat B."/>
            <person name="Grigoriev I.V."/>
            <person name="Herr J.R."/>
            <person name="Aime M.C."/>
        </authorList>
    </citation>
    <scope>NUCLEOTIDE SEQUENCE</scope>
    <source>
        <strain evidence="16">MCA 3950</strain>
    </source>
</reference>
<dbReference type="GO" id="GO:0009272">
    <property type="term" value="P:fungal-type cell wall biogenesis"/>
    <property type="evidence" value="ECO:0007669"/>
    <property type="project" value="UniProtKB-ARBA"/>
</dbReference>
<evidence type="ECO:0000256" key="8">
    <source>
        <dbReference type="ARBA" id="ARBA00023285"/>
    </source>
</evidence>
<dbReference type="SUPFAM" id="SSF88713">
    <property type="entry name" value="Glycoside hydrolase/deacetylase"/>
    <property type="match status" value="1"/>
</dbReference>
<keyword evidence="14" id="KW-0732">Signal</keyword>
<evidence type="ECO:0000256" key="11">
    <source>
        <dbReference type="ARBA" id="ARBA00023326"/>
    </source>
</evidence>
<name>A0A9P8AVL1_9AGAR</name>
<comment type="caution">
    <text evidence="16">The sequence shown here is derived from an EMBL/GenBank/DDBJ whole genome shotgun (WGS) entry which is preliminary data.</text>
</comment>
<evidence type="ECO:0000256" key="1">
    <source>
        <dbReference type="ARBA" id="ARBA00001941"/>
    </source>
</evidence>
<keyword evidence="9" id="KW-0449">Lipoprotein</keyword>
<keyword evidence="8" id="KW-0170">Cobalt</keyword>
<dbReference type="InterPro" id="IPR002509">
    <property type="entry name" value="NODB_dom"/>
</dbReference>
<sequence>MFTSIFLAINVALAANLPRSDCHDHEQHRRLPGNWYHECDHPVHNLFKRGAPGDGINYAEVGSPSWSSAFPTSTPDTSQLPQAWVDALNDAVSSGKIPNIPESTSTSDRSPVYPDGFDPDGSEVCSSSYQCRIPEDIWDAPTGTLGIGFDDGPLPPTPRLVTFLQSQNQSATHFMIGSNILSNPNQFNAAYNIGGDIAVHTYTHPYMTTLTNIQVVAELGWTMEIIHNSTGGRVPRFWRPPYGDSDNRVRAIAAEVFGLECIMWNRDTDDWSMESGGTTMRAISRKMKKWLTGPKTPGLIILEHELTTDMVQAFINAYPFMKSNGWNTTSVARLVGDGRPYQNSNNDDSTVTADGILVAATPSATSSITG</sequence>
<dbReference type="AlphaFoldDB" id="A0A9P8AVL1"/>
<evidence type="ECO:0000256" key="13">
    <source>
        <dbReference type="ARBA" id="ARBA00048494"/>
    </source>
</evidence>
<keyword evidence="4" id="KW-0325">Glycoprotein</keyword>
<keyword evidence="17" id="KW-1185">Reference proteome</keyword>
<dbReference type="GO" id="GO:0005886">
    <property type="term" value="C:plasma membrane"/>
    <property type="evidence" value="ECO:0007669"/>
    <property type="project" value="UniProtKB-SubCell"/>
</dbReference>
<feature type="chain" id="PRO_5040115952" description="chitin deacetylase" evidence="14">
    <location>
        <begin position="23"/>
        <end position="370"/>
    </location>
</feature>
<evidence type="ECO:0000256" key="3">
    <source>
        <dbReference type="ARBA" id="ARBA00022475"/>
    </source>
</evidence>
<organism evidence="16 17">
    <name type="scientific">Guyanagaster necrorhizus</name>
    <dbReference type="NCBI Taxonomy" id="856835"/>
    <lineage>
        <taxon>Eukaryota</taxon>
        <taxon>Fungi</taxon>
        <taxon>Dikarya</taxon>
        <taxon>Basidiomycota</taxon>
        <taxon>Agaricomycotina</taxon>
        <taxon>Agaricomycetes</taxon>
        <taxon>Agaricomycetidae</taxon>
        <taxon>Agaricales</taxon>
        <taxon>Marasmiineae</taxon>
        <taxon>Physalacriaceae</taxon>
        <taxon>Guyanagaster</taxon>
    </lineage>
</organism>
<dbReference type="Gene3D" id="3.20.20.370">
    <property type="entry name" value="Glycoside hydrolase/deacetylase"/>
    <property type="match status" value="1"/>
</dbReference>
<feature type="signal peptide" evidence="14">
    <location>
        <begin position="1"/>
        <end position="22"/>
    </location>
</feature>
<evidence type="ECO:0000256" key="5">
    <source>
        <dbReference type="ARBA" id="ARBA00023024"/>
    </source>
</evidence>
<dbReference type="GO" id="GO:0000272">
    <property type="term" value="P:polysaccharide catabolic process"/>
    <property type="evidence" value="ECO:0007669"/>
    <property type="project" value="UniProtKB-KW"/>
</dbReference>
<dbReference type="Proteomes" id="UP000812287">
    <property type="component" value="Unassembled WGS sequence"/>
</dbReference>
<keyword evidence="6" id="KW-0472">Membrane</keyword>
<comment type="subcellular location">
    <subcellularLocation>
        <location evidence="2">Cell membrane</location>
        <topology evidence="2">Lipid-anchor</topology>
        <topology evidence="2">GPI-anchor</topology>
    </subcellularLocation>
</comment>
<accession>A0A9P8AVL1</accession>
<keyword evidence="3" id="KW-1003">Cell membrane</keyword>
<comment type="cofactor">
    <cofactor evidence="1">
        <name>Co(2+)</name>
        <dbReference type="ChEBI" id="CHEBI:48828"/>
    </cofactor>
</comment>
<evidence type="ECO:0000256" key="4">
    <source>
        <dbReference type="ARBA" id="ARBA00022622"/>
    </source>
</evidence>
<evidence type="ECO:0000256" key="2">
    <source>
        <dbReference type="ARBA" id="ARBA00004609"/>
    </source>
</evidence>
<dbReference type="OrthoDB" id="407355at2759"/>
<keyword evidence="7" id="KW-0119">Carbohydrate metabolism</keyword>
<comment type="catalytic activity">
    <reaction evidence="13">
        <text>[(1-&gt;4)-N-acetyl-beta-D-glucosaminyl](n) + n H2O = chitosan + n acetate</text>
        <dbReference type="Rhea" id="RHEA:10464"/>
        <dbReference type="Rhea" id="RHEA-COMP:9593"/>
        <dbReference type="Rhea" id="RHEA-COMP:9597"/>
        <dbReference type="ChEBI" id="CHEBI:15377"/>
        <dbReference type="ChEBI" id="CHEBI:17029"/>
        <dbReference type="ChEBI" id="CHEBI:30089"/>
        <dbReference type="ChEBI" id="CHEBI:57704"/>
        <dbReference type="EC" id="3.5.1.41"/>
    </reaction>
    <physiologicalReaction direction="left-to-right" evidence="13">
        <dbReference type="Rhea" id="RHEA:10465"/>
    </physiologicalReaction>
</comment>
<dbReference type="InterPro" id="IPR050248">
    <property type="entry name" value="Polysacc_deacetylase_ArnD"/>
</dbReference>
<evidence type="ECO:0000256" key="12">
    <source>
        <dbReference type="ARBA" id="ARBA00024056"/>
    </source>
</evidence>
<evidence type="ECO:0000256" key="9">
    <source>
        <dbReference type="ARBA" id="ARBA00023288"/>
    </source>
</evidence>
<keyword evidence="11" id="KW-0624">Polysaccharide degradation</keyword>
<dbReference type="GO" id="GO:0004099">
    <property type="term" value="F:chitin deacetylase activity"/>
    <property type="evidence" value="ECO:0007669"/>
    <property type="project" value="UniProtKB-EC"/>
</dbReference>
<evidence type="ECO:0000256" key="6">
    <source>
        <dbReference type="ARBA" id="ARBA00023136"/>
    </source>
</evidence>
<dbReference type="EMBL" id="MU250528">
    <property type="protein sequence ID" value="KAG7449211.1"/>
    <property type="molecule type" value="Genomic_DNA"/>
</dbReference>
<evidence type="ECO:0000313" key="16">
    <source>
        <dbReference type="EMBL" id="KAG7449211.1"/>
    </source>
</evidence>
<dbReference type="PANTHER" id="PTHR10587">
    <property type="entry name" value="GLYCOSYL TRANSFERASE-RELATED"/>
    <property type="match status" value="1"/>
</dbReference>
<keyword evidence="10" id="KW-0961">Cell wall biogenesis/degradation</keyword>
<evidence type="ECO:0000313" key="17">
    <source>
        <dbReference type="Proteomes" id="UP000812287"/>
    </source>
</evidence>
<dbReference type="PANTHER" id="PTHR10587:SF135">
    <property type="entry name" value="CHITIN DEACETYLASE 3"/>
    <property type="match status" value="1"/>
</dbReference>
<evidence type="ECO:0000256" key="7">
    <source>
        <dbReference type="ARBA" id="ARBA00023277"/>
    </source>
</evidence>
<dbReference type="PROSITE" id="PS51677">
    <property type="entry name" value="NODB"/>
    <property type="match status" value="1"/>
</dbReference>
<evidence type="ECO:0000259" key="15">
    <source>
        <dbReference type="PROSITE" id="PS51677"/>
    </source>
</evidence>
<dbReference type="InterPro" id="IPR011330">
    <property type="entry name" value="Glyco_hydro/deAcase_b/a-brl"/>
</dbReference>
<dbReference type="GO" id="GO:0071555">
    <property type="term" value="P:cell wall organization"/>
    <property type="evidence" value="ECO:0007669"/>
    <property type="project" value="UniProtKB-KW"/>
</dbReference>
<protein>
    <recommendedName>
        <fullName evidence="12">chitin deacetylase</fullName>
        <ecNumber evidence="12">3.5.1.41</ecNumber>
    </recommendedName>
</protein>
<dbReference type="GO" id="GO:0006032">
    <property type="term" value="P:chitin catabolic process"/>
    <property type="evidence" value="ECO:0007669"/>
    <property type="project" value="UniProtKB-KW"/>
</dbReference>
<dbReference type="RefSeq" id="XP_043042711.1">
    <property type="nucleotide sequence ID" value="XM_043182943.1"/>
</dbReference>
<feature type="domain" description="NodB homology" evidence="15">
    <location>
        <begin position="143"/>
        <end position="329"/>
    </location>
</feature>
<evidence type="ECO:0000256" key="14">
    <source>
        <dbReference type="SAM" id="SignalP"/>
    </source>
</evidence>